<accession>A0A1A9NBH3</accession>
<organism evidence="5 7">
    <name type="scientific">Paraburkholderia ginsengiterrae</name>
    <dbReference type="NCBI Taxonomy" id="1462993"/>
    <lineage>
        <taxon>Bacteria</taxon>
        <taxon>Pseudomonadati</taxon>
        <taxon>Pseudomonadota</taxon>
        <taxon>Betaproteobacteria</taxon>
        <taxon>Burkholderiales</taxon>
        <taxon>Burkholderiaceae</taxon>
        <taxon>Paraburkholderia</taxon>
    </lineage>
</organism>
<evidence type="ECO:0000313" key="6">
    <source>
        <dbReference type="Proteomes" id="UP000077961"/>
    </source>
</evidence>
<reference evidence="6 7" key="1">
    <citation type="submission" date="2016-04" db="EMBL/GenBank/DDBJ databases">
        <title>Reclassification of Paraburkholderia panaciterrae (Farh et al. 2015) Dobritsa &amp; Samadpour 2016 as a later homotypic synonym of Paraburkholderia ginsengiterrae (Farh et al. 2015) Dobritsa &amp; Samadpour 2016.</title>
        <authorList>
            <person name="Dobritsa A.P."/>
            <person name="Kutumbaka K."/>
            <person name="Samadpour M."/>
        </authorList>
    </citation>
    <scope>NUCLEOTIDE SEQUENCE [LARGE SCALE GENOMIC DNA]</scope>
    <source>
        <strain evidence="5 7">DCY85</strain>
        <strain evidence="4 6">DCY85-1</strain>
    </source>
</reference>
<dbReference type="Proteomes" id="UP000077961">
    <property type="component" value="Unassembled WGS sequence"/>
</dbReference>
<feature type="signal peptide" evidence="2">
    <location>
        <begin position="1"/>
        <end position="18"/>
    </location>
</feature>
<evidence type="ECO:0000313" key="4">
    <source>
        <dbReference type="EMBL" id="OAJ61475.1"/>
    </source>
</evidence>
<protein>
    <recommendedName>
        <fullName evidence="3">YMGG-like Gly-zipper domain-containing protein</fullName>
    </recommendedName>
</protein>
<dbReference type="STRING" id="1462993.A6V36_24170"/>
<feature type="chain" id="PRO_5008393813" description="YMGG-like Gly-zipper domain-containing protein" evidence="2">
    <location>
        <begin position="19"/>
        <end position="152"/>
    </location>
</feature>
<feature type="region of interest" description="Disordered" evidence="1">
    <location>
        <begin position="53"/>
        <end position="72"/>
    </location>
</feature>
<sequence>MKQLSVLLLLGASAFALAQQRPVVYPAKGQSPQQQQQDEGSCYSWAKQNTGIDPAAVANAPPPAQAQNGQRVRGAAGGAAMGAAAGAIGGDAGKGAAIGAVAGTMAGGVAHRQQERAAAAQNSQVQASQQQALATYNRAWSACMTGRGYTVQ</sequence>
<keyword evidence="2" id="KW-0732">Signal</keyword>
<evidence type="ECO:0000256" key="1">
    <source>
        <dbReference type="SAM" id="MobiDB-lite"/>
    </source>
</evidence>
<dbReference type="Pfam" id="PF13441">
    <property type="entry name" value="Gly-zipper_YMGG"/>
    <property type="match status" value="1"/>
</dbReference>
<dbReference type="EMBL" id="LXJZ01000091">
    <property type="protein sequence ID" value="OAJ61475.1"/>
    <property type="molecule type" value="Genomic_DNA"/>
</dbReference>
<keyword evidence="6" id="KW-1185">Reference proteome</keyword>
<comment type="caution">
    <text evidence="5">The sequence shown here is derived from an EMBL/GenBank/DDBJ whole genome shotgun (WGS) entry which is preliminary data.</text>
</comment>
<dbReference type="EMBL" id="LXKA01000154">
    <property type="protein sequence ID" value="OAJ62878.1"/>
    <property type="molecule type" value="Genomic_DNA"/>
</dbReference>
<evidence type="ECO:0000259" key="3">
    <source>
        <dbReference type="Pfam" id="PF13441"/>
    </source>
</evidence>
<evidence type="ECO:0000313" key="7">
    <source>
        <dbReference type="Proteomes" id="UP000078116"/>
    </source>
</evidence>
<dbReference type="Proteomes" id="UP000078116">
    <property type="component" value="Unassembled WGS sequence"/>
</dbReference>
<dbReference type="RefSeq" id="WP_064266306.1">
    <property type="nucleotide sequence ID" value="NZ_LXJZ01000091.1"/>
</dbReference>
<evidence type="ECO:0000313" key="5">
    <source>
        <dbReference type="EMBL" id="OAJ62878.1"/>
    </source>
</evidence>
<evidence type="ECO:0000256" key="2">
    <source>
        <dbReference type="SAM" id="SignalP"/>
    </source>
</evidence>
<name>A0A1A9NBH3_9BURK</name>
<proteinExistence type="predicted"/>
<gene>
    <name evidence="4" type="ORF">A6V36_24170</name>
    <name evidence="5" type="ORF">A6V37_21950</name>
</gene>
<dbReference type="AlphaFoldDB" id="A0A1A9NBH3"/>
<dbReference type="InterPro" id="IPR027367">
    <property type="entry name" value="Gly-zipper_YMGG"/>
</dbReference>
<feature type="domain" description="YMGG-like Gly-zipper" evidence="3">
    <location>
        <begin position="70"/>
        <end position="112"/>
    </location>
</feature>